<dbReference type="AlphaFoldDB" id="A0A1G6J9N1"/>
<evidence type="ECO:0000256" key="1">
    <source>
        <dbReference type="SAM" id="MobiDB-lite"/>
    </source>
</evidence>
<organism evidence="2 3">
    <name type="scientific">Parafannyhessea umbonata</name>
    <dbReference type="NCBI Taxonomy" id="604330"/>
    <lineage>
        <taxon>Bacteria</taxon>
        <taxon>Bacillati</taxon>
        <taxon>Actinomycetota</taxon>
        <taxon>Coriobacteriia</taxon>
        <taxon>Coriobacteriales</taxon>
        <taxon>Atopobiaceae</taxon>
        <taxon>Parafannyhessea</taxon>
    </lineage>
</organism>
<dbReference type="STRING" id="604330.SAMN04489857_1813"/>
<dbReference type="PROSITE" id="PS51257">
    <property type="entry name" value="PROKAR_LIPOPROTEIN"/>
    <property type="match status" value="1"/>
</dbReference>
<dbReference type="RefSeq" id="WP_176763064.1">
    <property type="nucleotide sequence ID" value="NZ_FMZL01000004.1"/>
</dbReference>
<gene>
    <name evidence="2" type="ORF">SAMN04487824_10440</name>
</gene>
<dbReference type="EMBL" id="FMZL01000004">
    <property type="protein sequence ID" value="SDC15323.1"/>
    <property type="molecule type" value="Genomic_DNA"/>
</dbReference>
<reference evidence="3" key="1">
    <citation type="submission" date="2016-10" db="EMBL/GenBank/DDBJ databases">
        <authorList>
            <person name="Varghese N."/>
            <person name="Submissions S."/>
        </authorList>
    </citation>
    <scope>NUCLEOTIDE SEQUENCE [LARGE SCALE GENOMIC DNA]</scope>
    <source>
        <strain evidence="3">DSM 22619</strain>
    </source>
</reference>
<feature type="region of interest" description="Disordered" evidence="1">
    <location>
        <begin position="36"/>
        <end position="73"/>
    </location>
</feature>
<protein>
    <recommendedName>
        <fullName evidence="4">DUF3862 domain-containing protein</fullName>
    </recommendedName>
</protein>
<evidence type="ECO:0000313" key="3">
    <source>
        <dbReference type="Proteomes" id="UP000198528"/>
    </source>
</evidence>
<evidence type="ECO:0008006" key="4">
    <source>
        <dbReference type="Google" id="ProtNLM"/>
    </source>
</evidence>
<dbReference type="InterPro" id="IPR009099">
    <property type="entry name" value="Beta-lactamas_inhib"/>
</dbReference>
<proteinExistence type="predicted"/>
<feature type="compositionally biased region" description="Low complexity" evidence="1">
    <location>
        <begin position="49"/>
        <end position="66"/>
    </location>
</feature>
<sequence>MSRKSDTDGAPKKKGHKLLLVVVIVAIIAVAGACASGGSGSKSSDKGGESATATSGTTNTKKGGSDSSDDTKINADKFKKIENGMSYEQVKQIIGSDGTEQTTNQVGDITTTIYEWKSDGFGVANVTFQNDQVVNKAQFGVNDQSAAKATMDKYNQVQTGMTYDQVKDIMGGDGELQSDTMISGHTSQLYNWTGESIGSSASITFTDGSVSSKAQYGLDG</sequence>
<accession>A0A1G6J9N1</accession>
<dbReference type="Gene3D" id="3.10.450.730">
    <property type="entry name" value="BLIP domain"/>
    <property type="match status" value="1"/>
</dbReference>
<name>A0A1G6J9N1_9ACTN</name>
<dbReference type="InterPro" id="IPR024221">
    <property type="entry name" value="BLIP_dom_sf"/>
</dbReference>
<evidence type="ECO:0000313" key="2">
    <source>
        <dbReference type="EMBL" id="SDC15323.1"/>
    </source>
</evidence>
<keyword evidence="3" id="KW-1185">Reference proteome</keyword>
<dbReference type="SUPFAM" id="SSF55648">
    <property type="entry name" value="beta-lactamase-inhibitor protein, BLIP"/>
    <property type="match status" value="1"/>
</dbReference>
<dbReference type="Proteomes" id="UP000198528">
    <property type="component" value="Unassembled WGS sequence"/>
</dbReference>
<dbReference type="Pfam" id="PF07467">
    <property type="entry name" value="BLIP"/>
    <property type="match status" value="1"/>
</dbReference>